<gene>
    <name evidence="6" type="ORF">ENN26_00450</name>
</gene>
<sequence>MDRSTRTLLGAVDLIRPGNCLIIGFAALVGYTIGGGSDPLKASLLFLGAAMLGAWGNIINDFFDLEVDKVNKPWRPLARGIITPRQGLTLGLLLASLGIALSIYVSLVCGALAVASFLLLFIYSWRAKSSGLPGNILVSLLSALNIIYGGVASPKPQLSILPSIYAFTIILGRELAKSLEDIKGDAEAGIKTIAVQHGPRTAMQASGAVLLALVAISPLPALFLGYSTRYLALALLGVDLPILYSLRLLWRNPVANAWRATRILKIPLFMGLLAFLLG</sequence>
<dbReference type="AlphaFoldDB" id="A0A7C1GQJ1"/>
<organism evidence="6">
    <name type="scientific">Thermofilum adornatum</name>
    <dbReference type="NCBI Taxonomy" id="1365176"/>
    <lineage>
        <taxon>Archaea</taxon>
        <taxon>Thermoproteota</taxon>
        <taxon>Thermoprotei</taxon>
        <taxon>Thermofilales</taxon>
        <taxon>Thermofilaceae</taxon>
        <taxon>Thermofilum</taxon>
    </lineage>
</organism>
<keyword evidence="3 5" id="KW-1133">Transmembrane helix</keyword>
<dbReference type="PANTHER" id="PTHR42723">
    <property type="entry name" value="CHLOROPHYLL SYNTHASE"/>
    <property type="match status" value="1"/>
</dbReference>
<feature type="transmembrane region" description="Helical" evidence="5">
    <location>
        <begin position="205"/>
        <end position="224"/>
    </location>
</feature>
<evidence type="ECO:0008006" key="7">
    <source>
        <dbReference type="Google" id="ProtNLM"/>
    </source>
</evidence>
<evidence type="ECO:0000256" key="4">
    <source>
        <dbReference type="ARBA" id="ARBA00023136"/>
    </source>
</evidence>
<protein>
    <recommendedName>
        <fullName evidence="7">Geranylgeranylglycerol-phosphate geranylgeranyltransferase</fullName>
    </recommendedName>
</protein>
<evidence type="ECO:0000256" key="5">
    <source>
        <dbReference type="SAM" id="Phobius"/>
    </source>
</evidence>
<dbReference type="InterPro" id="IPR050475">
    <property type="entry name" value="Prenyltransferase_related"/>
</dbReference>
<dbReference type="CDD" id="cd13961">
    <property type="entry name" value="PT_UbiA_DGGGPS"/>
    <property type="match status" value="1"/>
</dbReference>
<dbReference type="Gene3D" id="1.10.357.140">
    <property type="entry name" value="UbiA prenyltransferase"/>
    <property type="match status" value="1"/>
</dbReference>
<dbReference type="GO" id="GO:0005886">
    <property type="term" value="C:plasma membrane"/>
    <property type="evidence" value="ECO:0007669"/>
    <property type="project" value="UniProtKB-SubCell"/>
</dbReference>
<evidence type="ECO:0000313" key="6">
    <source>
        <dbReference type="EMBL" id="HDP14233.1"/>
    </source>
</evidence>
<feature type="transmembrane region" description="Helical" evidence="5">
    <location>
        <begin position="93"/>
        <end position="122"/>
    </location>
</feature>
<evidence type="ECO:0000256" key="2">
    <source>
        <dbReference type="ARBA" id="ARBA00022692"/>
    </source>
</evidence>
<feature type="transmembrane region" description="Helical" evidence="5">
    <location>
        <begin position="134"/>
        <end position="152"/>
    </location>
</feature>
<proteinExistence type="predicted"/>
<dbReference type="Gene3D" id="1.20.120.1780">
    <property type="entry name" value="UbiA prenyltransferase"/>
    <property type="match status" value="1"/>
</dbReference>
<dbReference type="Pfam" id="PF01040">
    <property type="entry name" value="UbiA"/>
    <property type="match status" value="1"/>
</dbReference>
<evidence type="ECO:0000256" key="1">
    <source>
        <dbReference type="ARBA" id="ARBA00004651"/>
    </source>
</evidence>
<dbReference type="InterPro" id="IPR000537">
    <property type="entry name" value="UbiA_prenyltransferase"/>
</dbReference>
<dbReference type="EMBL" id="DSAY01000006">
    <property type="protein sequence ID" value="HDP14233.1"/>
    <property type="molecule type" value="Genomic_DNA"/>
</dbReference>
<dbReference type="GO" id="GO:0016765">
    <property type="term" value="F:transferase activity, transferring alkyl or aryl (other than methyl) groups"/>
    <property type="evidence" value="ECO:0007669"/>
    <property type="project" value="InterPro"/>
</dbReference>
<dbReference type="InterPro" id="IPR044878">
    <property type="entry name" value="UbiA_sf"/>
</dbReference>
<keyword evidence="2 5" id="KW-0812">Transmembrane</keyword>
<evidence type="ECO:0000256" key="3">
    <source>
        <dbReference type="ARBA" id="ARBA00022989"/>
    </source>
</evidence>
<name>A0A7C1GQJ1_9CREN</name>
<feature type="transmembrane region" description="Helical" evidence="5">
    <location>
        <begin position="230"/>
        <end position="250"/>
    </location>
</feature>
<feature type="transmembrane region" description="Helical" evidence="5">
    <location>
        <begin position="14"/>
        <end position="33"/>
    </location>
</feature>
<dbReference type="PANTHER" id="PTHR42723:SF1">
    <property type="entry name" value="CHLOROPHYLL SYNTHASE, CHLOROPLASTIC"/>
    <property type="match status" value="1"/>
</dbReference>
<feature type="transmembrane region" description="Helical" evidence="5">
    <location>
        <begin position="262"/>
        <end position="277"/>
    </location>
</feature>
<accession>A0A7C1GQJ1</accession>
<keyword evidence="4 5" id="KW-0472">Membrane</keyword>
<comment type="caution">
    <text evidence="6">The sequence shown here is derived from an EMBL/GenBank/DDBJ whole genome shotgun (WGS) entry which is preliminary data.</text>
</comment>
<comment type="subcellular location">
    <subcellularLocation>
        <location evidence="1">Cell membrane</location>
        <topology evidence="1">Multi-pass membrane protein</topology>
    </subcellularLocation>
</comment>
<feature type="transmembrane region" description="Helical" evidence="5">
    <location>
        <begin position="40"/>
        <end position="59"/>
    </location>
</feature>
<reference evidence="6" key="1">
    <citation type="journal article" date="2020" name="mSystems">
        <title>Genome- and Community-Level Interaction Insights into Carbon Utilization and Element Cycling Functions of Hydrothermarchaeota in Hydrothermal Sediment.</title>
        <authorList>
            <person name="Zhou Z."/>
            <person name="Liu Y."/>
            <person name="Xu W."/>
            <person name="Pan J."/>
            <person name="Luo Z.H."/>
            <person name="Li M."/>
        </authorList>
    </citation>
    <scope>NUCLEOTIDE SEQUENCE [LARGE SCALE GENOMIC DNA]</scope>
    <source>
        <strain evidence="6">SpSt-116</strain>
    </source>
</reference>